<reference evidence="4" key="1">
    <citation type="submission" date="2021-04" db="EMBL/GenBank/DDBJ databases">
        <title>Genomics, taxonomy and metabolism of representatives of sulfur bacteria of the genus Thiothrix: Thiothrix fructosivorans QT, Thiothrix unzii A1T and three new species, Thiothrix subterranea sp. nov., Thiothrix litoralis sp. nov. and 'Candidatus Thiothrix anitrata' sp. nov.</title>
        <authorList>
            <person name="Ravin N.V."/>
            <person name="Smolyakov D."/>
            <person name="Rudenko T.S."/>
            <person name="Mardanov A.V."/>
            <person name="Beletsky A.V."/>
            <person name="Markov N.D."/>
            <person name="Fomenkov A.I."/>
            <person name="Roberts R.J."/>
            <person name="Karnachuk O.V."/>
            <person name="Novikov A."/>
            <person name="Grabovich M.Y."/>
        </authorList>
    </citation>
    <scope>NUCLEOTIDE SEQUENCE</scope>
    <source>
        <strain evidence="4">A1</strain>
        <plasmid evidence="4">pTunz3</plasmid>
    </source>
</reference>
<evidence type="ECO:0000313" key="4">
    <source>
        <dbReference type="EMBL" id="QTR51900.1"/>
    </source>
</evidence>
<geneLocation type="plasmid" evidence="4 5">
    <name>pTunz3</name>
</geneLocation>
<dbReference type="KEGG" id="tun:J9260_00030"/>
<dbReference type="EMBL" id="CP072792">
    <property type="protein sequence ID" value="QTR51900.1"/>
    <property type="molecule type" value="Genomic_DNA"/>
</dbReference>
<feature type="domain" description="Initiator Rep protein WH1" evidence="3">
    <location>
        <begin position="11"/>
        <end position="160"/>
    </location>
</feature>
<dbReference type="InterPro" id="IPR036388">
    <property type="entry name" value="WH-like_DNA-bd_sf"/>
</dbReference>
<comment type="similarity">
    <text evidence="1">Belongs to the initiator RepB protein family.</text>
</comment>
<dbReference type="GO" id="GO:0006270">
    <property type="term" value="P:DNA replication initiation"/>
    <property type="evidence" value="ECO:0007669"/>
    <property type="project" value="InterPro"/>
</dbReference>
<proteinExistence type="inferred from homology"/>
<dbReference type="AlphaFoldDB" id="A0A975F7M1"/>
<keyword evidence="4" id="KW-0614">Plasmid</keyword>
<name>A0A975F7M1_9GAMM</name>
<evidence type="ECO:0000256" key="1">
    <source>
        <dbReference type="ARBA" id="ARBA00038283"/>
    </source>
</evidence>
<feature type="region of interest" description="Disordered" evidence="2">
    <location>
        <begin position="250"/>
        <end position="271"/>
    </location>
</feature>
<dbReference type="RefSeq" id="WP_210217470.1">
    <property type="nucleotide sequence ID" value="NZ_CP072792.1"/>
</dbReference>
<gene>
    <name evidence="4" type="ORF">J9260_00030</name>
</gene>
<dbReference type="Gene3D" id="1.10.10.10">
    <property type="entry name" value="Winged helix-like DNA-binding domain superfamily/Winged helix DNA-binding domain"/>
    <property type="match status" value="2"/>
</dbReference>
<dbReference type="SUPFAM" id="SSF46785">
    <property type="entry name" value="Winged helix' DNA-binding domain"/>
    <property type="match status" value="2"/>
</dbReference>
<evidence type="ECO:0000313" key="5">
    <source>
        <dbReference type="Proteomes" id="UP000672009"/>
    </source>
</evidence>
<evidence type="ECO:0000259" key="3">
    <source>
        <dbReference type="Pfam" id="PF01051"/>
    </source>
</evidence>
<dbReference type="InterPro" id="IPR000525">
    <property type="entry name" value="Initiator_Rep_WH1"/>
</dbReference>
<dbReference type="Pfam" id="PF01051">
    <property type="entry name" value="Rep3_N"/>
    <property type="match status" value="1"/>
</dbReference>
<organism evidence="4 5">
    <name type="scientific">Thiothrix unzii</name>
    <dbReference type="NCBI Taxonomy" id="111769"/>
    <lineage>
        <taxon>Bacteria</taxon>
        <taxon>Pseudomonadati</taxon>
        <taxon>Pseudomonadota</taxon>
        <taxon>Gammaproteobacteria</taxon>
        <taxon>Thiotrichales</taxon>
        <taxon>Thiotrichaceae</taxon>
        <taxon>Thiothrix</taxon>
    </lineage>
</organism>
<accession>A0A975F7M1</accession>
<dbReference type="InterPro" id="IPR036390">
    <property type="entry name" value="WH_DNA-bd_sf"/>
</dbReference>
<evidence type="ECO:0000256" key="2">
    <source>
        <dbReference type="SAM" id="MobiDB-lite"/>
    </source>
</evidence>
<keyword evidence="5" id="KW-1185">Reference proteome</keyword>
<sequence length="316" mass="36472">MKDLVIKPNHVIKSNHVIEASYRLTLQEQRVVLMCITQIKKGQKIDAYTPFVVTASDFSDMFSIPLTGAYSELQTVADRLYERSVTVYQPDPEEPTLEATRTRWISAIDYIPKTGKIRLYFAAKMIPYISMLEGGFTRYNMEYIAKMNSVYGVRFYELMKSWLFGEARKTKTVGIDEIKELLALKDSKGNYQYPSIKDFKLNVLNKAISDINEHSDLNASYEDKKTGRKITHFTFTFGLKVKEQGKVKEPEQSKFEAENKPKIQRTRKVEQHDKSDVQAVIEDLLGMQNLAKMAGKPLAEMATPQQMEKYRKYNLI</sequence>
<dbReference type="Proteomes" id="UP000672009">
    <property type="component" value="Plasmid pTunz3"/>
</dbReference>
<dbReference type="Pfam" id="PF21205">
    <property type="entry name" value="Rep3_C"/>
    <property type="match status" value="1"/>
</dbReference>
<dbReference type="GO" id="GO:0003887">
    <property type="term" value="F:DNA-directed DNA polymerase activity"/>
    <property type="evidence" value="ECO:0007669"/>
    <property type="project" value="InterPro"/>
</dbReference>
<protein>
    <submittedName>
        <fullName evidence="4">Replication initiation protein</fullName>
    </submittedName>
</protein>